<protein>
    <submittedName>
        <fullName evidence="1">Uncharacterized protein</fullName>
    </submittedName>
</protein>
<organism evidence="1 2">
    <name type="scientific">Escallonia herrerae</name>
    <dbReference type="NCBI Taxonomy" id="1293975"/>
    <lineage>
        <taxon>Eukaryota</taxon>
        <taxon>Viridiplantae</taxon>
        <taxon>Streptophyta</taxon>
        <taxon>Embryophyta</taxon>
        <taxon>Tracheophyta</taxon>
        <taxon>Spermatophyta</taxon>
        <taxon>Magnoliopsida</taxon>
        <taxon>eudicotyledons</taxon>
        <taxon>Gunneridae</taxon>
        <taxon>Pentapetalae</taxon>
        <taxon>asterids</taxon>
        <taxon>campanulids</taxon>
        <taxon>Escalloniales</taxon>
        <taxon>Escalloniaceae</taxon>
        <taxon>Escallonia</taxon>
    </lineage>
</organism>
<dbReference type="EMBL" id="JAVXUP010003205">
    <property type="protein sequence ID" value="KAK2999666.1"/>
    <property type="molecule type" value="Genomic_DNA"/>
</dbReference>
<accession>A0AA88V0S8</accession>
<sequence length="85" mass="9440">MIGKTSIPSIEDLVKLQAVVRGCSSLFAPGSSSAGVVKIDIDVESDFFISLERKNFFIMALISCNSPWSSIWFRHQEGLWAILFT</sequence>
<name>A0AA88V0S8_9ASTE</name>
<keyword evidence="2" id="KW-1185">Reference proteome</keyword>
<dbReference type="AlphaFoldDB" id="A0AA88V0S8"/>
<evidence type="ECO:0000313" key="2">
    <source>
        <dbReference type="Proteomes" id="UP001188597"/>
    </source>
</evidence>
<dbReference type="Proteomes" id="UP001188597">
    <property type="component" value="Unassembled WGS sequence"/>
</dbReference>
<comment type="caution">
    <text evidence="1">The sequence shown here is derived from an EMBL/GenBank/DDBJ whole genome shotgun (WGS) entry which is preliminary data.</text>
</comment>
<reference evidence="1" key="1">
    <citation type="submission" date="2022-12" db="EMBL/GenBank/DDBJ databases">
        <title>Draft genome assemblies for two species of Escallonia (Escalloniales).</title>
        <authorList>
            <person name="Chanderbali A."/>
            <person name="Dervinis C."/>
            <person name="Anghel I."/>
            <person name="Soltis D."/>
            <person name="Soltis P."/>
            <person name="Zapata F."/>
        </authorList>
    </citation>
    <scope>NUCLEOTIDE SEQUENCE</scope>
    <source>
        <strain evidence="1">UCBG64.0493</strain>
        <tissue evidence="1">Leaf</tissue>
    </source>
</reference>
<proteinExistence type="predicted"/>
<gene>
    <name evidence="1" type="ORF">RJ639_022988</name>
</gene>
<evidence type="ECO:0000313" key="1">
    <source>
        <dbReference type="EMBL" id="KAK2999666.1"/>
    </source>
</evidence>